<evidence type="ECO:0000256" key="7">
    <source>
        <dbReference type="SAM" id="SignalP"/>
    </source>
</evidence>
<feature type="signal peptide" evidence="7">
    <location>
        <begin position="1"/>
        <end position="18"/>
    </location>
</feature>
<keyword evidence="6" id="KW-0175">Coiled coil</keyword>
<evidence type="ECO:0000256" key="1">
    <source>
        <dbReference type="ARBA" id="ARBA00004496"/>
    </source>
</evidence>
<proteinExistence type="predicted"/>
<evidence type="ECO:0000313" key="9">
    <source>
        <dbReference type="EMBL" id="KAK7605359.1"/>
    </source>
</evidence>
<evidence type="ECO:0000313" key="10">
    <source>
        <dbReference type="Proteomes" id="UP001367676"/>
    </source>
</evidence>
<keyword evidence="5" id="KW-0067">ATP-binding</keyword>
<accession>A0AAN9YBF2</accession>
<sequence length="716" mass="79785">MNFQFIRLYATLVHLCIGWSIATISQLPGEEEKGSILYYETLPASTEDITSSLTNNLAAINLNGNFQPSPVKKNTPAIREFIPRNKISNVVKNISSSKIVDKNEVSISNSNKKITSVSTFQDLSVASVPEFVPRGIPTTTYSKNMNEPEIADILQAESPTLAGELINAYNNPNIDNELQAAANVTTYQENVNGTVYFYTAPLTQSTNTSPVDGLSTSPTLISDPAVDVPLINASTVVSSEGVLPLGIAQPLLSDPAAPVFYIQDGLAPELLLMQQTSLYAEVPEKVGENYCNIEPIEPLPAIMSGVLKGYITSTYKASHAKTGVNYFLRRVHGVSLPSTKCNALVNNWKKLSHTNLVHLKEMIVTRDFGDNSIVFVYDYYADSETLLVRHFSSLTEGFNDTFSSDPNAPRPYSHTKNALLRQQHSNTMLPESILWSYAIQLTGALRVIHAAGLACRCLDPSKVIITNRNRVRLSGVCVFDVILYDHSPANRLQLTSHFQQEDLSELGKLLLALACGSLIAIQKENLQTSLEVMSRTYSTDIRNLIAYLLHTSQRRSILELMPMIGARFYSQIDAMQLQCDILESEMRKETIYGRLLKLVVKLACINEWPEMSSEKPWPESSDRYMLSLFRDHLYHQMAEDRRPWIDVNQIIHSLTKLMDGSTEKVCLVPRNEDTVLVMSYEEIKQCFERSFGELSEAAAYVTEDSGDKGQAPQDIQ</sequence>
<evidence type="ECO:0000256" key="5">
    <source>
        <dbReference type="ARBA" id="ARBA00022840"/>
    </source>
</evidence>
<dbReference type="Gene3D" id="1.10.510.10">
    <property type="entry name" value="Transferase(Phosphotransferase) domain 1"/>
    <property type="match status" value="1"/>
</dbReference>
<dbReference type="PANTHER" id="PTHR12272:SF11">
    <property type="entry name" value="PAN2-PAN3 DEADENYLATION COMPLEX SUBUNIT PAN3"/>
    <property type="match status" value="1"/>
</dbReference>
<evidence type="ECO:0000256" key="4">
    <source>
        <dbReference type="ARBA" id="ARBA00022741"/>
    </source>
</evidence>
<dbReference type="Proteomes" id="UP001367676">
    <property type="component" value="Unassembled WGS sequence"/>
</dbReference>
<dbReference type="SUPFAM" id="SSF56112">
    <property type="entry name" value="Protein kinase-like (PK-like)"/>
    <property type="match status" value="1"/>
</dbReference>
<dbReference type="AlphaFoldDB" id="A0AAN9YBF2"/>
<dbReference type="Gene3D" id="1.10.287.3700">
    <property type="match status" value="1"/>
</dbReference>
<keyword evidence="7" id="KW-0732">Signal</keyword>
<evidence type="ECO:0000256" key="2">
    <source>
        <dbReference type="ARBA" id="ARBA00022490"/>
    </source>
</evidence>
<dbReference type="GO" id="GO:0008143">
    <property type="term" value="F:poly(A) binding"/>
    <property type="evidence" value="ECO:0007669"/>
    <property type="project" value="TreeGrafter"/>
</dbReference>
<evidence type="ECO:0000256" key="3">
    <source>
        <dbReference type="ARBA" id="ARBA00022664"/>
    </source>
</evidence>
<dbReference type="GO" id="GO:0006397">
    <property type="term" value="P:mRNA processing"/>
    <property type="evidence" value="ECO:0007669"/>
    <property type="project" value="UniProtKB-KW"/>
</dbReference>
<feature type="chain" id="PRO_5042922870" description="Pan3 C-terminal knob domain-containing protein" evidence="7">
    <location>
        <begin position="19"/>
        <end position="716"/>
    </location>
</feature>
<keyword evidence="4" id="KW-0547">Nucleotide-binding</keyword>
<dbReference type="GO" id="GO:0005524">
    <property type="term" value="F:ATP binding"/>
    <property type="evidence" value="ECO:0007669"/>
    <property type="project" value="UniProtKB-KW"/>
</dbReference>
<keyword evidence="2" id="KW-0963">Cytoplasm</keyword>
<evidence type="ECO:0000259" key="8">
    <source>
        <dbReference type="Pfam" id="PF18101"/>
    </source>
</evidence>
<dbReference type="EMBL" id="JBBCAQ010000002">
    <property type="protein sequence ID" value="KAK7605359.1"/>
    <property type="molecule type" value="Genomic_DNA"/>
</dbReference>
<dbReference type="GO" id="GO:0000289">
    <property type="term" value="P:nuclear-transcribed mRNA poly(A) tail shortening"/>
    <property type="evidence" value="ECO:0007669"/>
    <property type="project" value="InterPro"/>
</dbReference>
<comment type="subcellular location">
    <subcellularLocation>
        <location evidence="1">Cytoplasm</location>
    </subcellularLocation>
</comment>
<feature type="domain" description="Pan3 C-terminal knob" evidence="8">
    <location>
        <begin position="558"/>
        <end position="694"/>
    </location>
</feature>
<dbReference type="Pfam" id="PF18101">
    <property type="entry name" value="Pan3_CK"/>
    <property type="match status" value="1"/>
</dbReference>
<dbReference type="InterPro" id="IPR041332">
    <property type="entry name" value="Pan3_CK"/>
</dbReference>
<keyword evidence="10" id="KW-1185">Reference proteome</keyword>
<dbReference type="InterPro" id="IPR011009">
    <property type="entry name" value="Kinase-like_dom_sf"/>
</dbReference>
<dbReference type="GO" id="GO:0031251">
    <property type="term" value="C:PAN complex"/>
    <property type="evidence" value="ECO:0007669"/>
    <property type="project" value="InterPro"/>
</dbReference>
<keyword evidence="3" id="KW-0507">mRNA processing</keyword>
<reference evidence="9 10" key="1">
    <citation type="submission" date="2024-03" db="EMBL/GenBank/DDBJ databases">
        <title>Adaptation during the transition from Ophiocordyceps entomopathogen to insect associate is accompanied by gene loss and intensified selection.</title>
        <authorList>
            <person name="Ward C.M."/>
            <person name="Onetto C.A."/>
            <person name="Borneman A.R."/>
        </authorList>
    </citation>
    <scope>NUCLEOTIDE SEQUENCE [LARGE SCALE GENOMIC DNA]</scope>
    <source>
        <strain evidence="9">AWRI1</strain>
        <tissue evidence="9">Single Adult Female</tissue>
    </source>
</reference>
<evidence type="ECO:0000256" key="6">
    <source>
        <dbReference type="ARBA" id="ARBA00023054"/>
    </source>
</evidence>
<gene>
    <name evidence="9" type="ORF">V9T40_007217</name>
</gene>
<protein>
    <recommendedName>
        <fullName evidence="8">Pan3 C-terminal knob domain-containing protein</fullName>
    </recommendedName>
</protein>
<dbReference type="InterPro" id="IPR030844">
    <property type="entry name" value="PAN3"/>
</dbReference>
<organism evidence="9 10">
    <name type="scientific">Parthenolecanium corni</name>
    <dbReference type="NCBI Taxonomy" id="536013"/>
    <lineage>
        <taxon>Eukaryota</taxon>
        <taxon>Metazoa</taxon>
        <taxon>Ecdysozoa</taxon>
        <taxon>Arthropoda</taxon>
        <taxon>Hexapoda</taxon>
        <taxon>Insecta</taxon>
        <taxon>Pterygota</taxon>
        <taxon>Neoptera</taxon>
        <taxon>Paraneoptera</taxon>
        <taxon>Hemiptera</taxon>
        <taxon>Sternorrhyncha</taxon>
        <taxon>Coccoidea</taxon>
        <taxon>Coccidae</taxon>
        <taxon>Parthenolecanium</taxon>
    </lineage>
</organism>
<name>A0AAN9YBF2_9HEMI</name>
<comment type="caution">
    <text evidence="9">The sequence shown here is derived from an EMBL/GenBank/DDBJ whole genome shotgun (WGS) entry which is preliminary data.</text>
</comment>
<dbReference type="Gene3D" id="1.20.5.5160">
    <property type="match status" value="1"/>
</dbReference>
<dbReference type="GO" id="GO:0000932">
    <property type="term" value="C:P-body"/>
    <property type="evidence" value="ECO:0007669"/>
    <property type="project" value="TreeGrafter"/>
</dbReference>
<dbReference type="PANTHER" id="PTHR12272">
    <property type="entry name" value="DEADENYLATION COMPLEX SUBUNIT PAN3"/>
    <property type="match status" value="1"/>
</dbReference>